<evidence type="ECO:0000256" key="12">
    <source>
        <dbReference type="ARBA" id="ARBA00044727"/>
    </source>
</evidence>
<keyword evidence="9" id="KW-0256">Endoplasmic reticulum</keyword>
<reference evidence="15 16" key="1">
    <citation type="submission" date="2024-06" db="EMBL/GenBank/DDBJ databases">
        <authorList>
            <person name="Kraege A."/>
            <person name="Thomma B."/>
        </authorList>
    </citation>
    <scope>NUCLEOTIDE SEQUENCE [LARGE SCALE GENOMIC DNA]</scope>
</reference>
<feature type="transmembrane region" description="Helical" evidence="14">
    <location>
        <begin position="170"/>
        <end position="192"/>
    </location>
</feature>
<evidence type="ECO:0000256" key="2">
    <source>
        <dbReference type="ARBA" id="ARBA00004922"/>
    </source>
</evidence>
<proteinExistence type="inferred from homology"/>
<dbReference type="PIRSF" id="PIRSF028810">
    <property type="entry name" value="Alpha1_2_glucosyltferase_Alg10"/>
    <property type="match status" value="1"/>
</dbReference>
<feature type="transmembrane region" description="Helical" evidence="14">
    <location>
        <begin position="139"/>
        <end position="158"/>
    </location>
</feature>
<evidence type="ECO:0000256" key="11">
    <source>
        <dbReference type="ARBA" id="ARBA00023136"/>
    </source>
</evidence>
<protein>
    <recommendedName>
        <fullName evidence="5 14">Dol-P-Glc:Glc(2)Man(9)GlcNAc(2)-PP-Dol alpha-1,2-glucosyltransferase</fullName>
        <ecNumber evidence="4 14">2.4.1.256</ecNumber>
    </recommendedName>
</protein>
<feature type="transmembrane region" description="Helical" evidence="14">
    <location>
        <begin position="18"/>
        <end position="36"/>
    </location>
</feature>
<feature type="transmembrane region" description="Helical" evidence="14">
    <location>
        <begin position="75"/>
        <end position="95"/>
    </location>
</feature>
<dbReference type="Proteomes" id="UP001497392">
    <property type="component" value="Unassembled WGS sequence"/>
</dbReference>
<feature type="transmembrane region" description="Helical" evidence="14">
    <location>
        <begin position="107"/>
        <end position="127"/>
    </location>
</feature>
<evidence type="ECO:0000256" key="7">
    <source>
        <dbReference type="ARBA" id="ARBA00022679"/>
    </source>
</evidence>
<feature type="transmembrane region" description="Helical" evidence="14">
    <location>
        <begin position="285"/>
        <end position="303"/>
    </location>
</feature>
<keyword evidence="6 14" id="KW-0328">Glycosyltransferase</keyword>
<comment type="similarity">
    <text evidence="3 14">Belongs to the ALG10 glucosyltransferase family.</text>
</comment>
<evidence type="ECO:0000256" key="8">
    <source>
        <dbReference type="ARBA" id="ARBA00022692"/>
    </source>
</evidence>
<organism evidence="15 16">
    <name type="scientific">Coccomyxa viridis</name>
    <dbReference type="NCBI Taxonomy" id="1274662"/>
    <lineage>
        <taxon>Eukaryota</taxon>
        <taxon>Viridiplantae</taxon>
        <taxon>Chlorophyta</taxon>
        <taxon>core chlorophytes</taxon>
        <taxon>Trebouxiophyceae</taxon>
        <taxon>Trebouxiophyceae incertae sedis</taxon>
        <taxon>Coccomyxaceae</taxon>
        <taxon>Coccomyxa</taxon>
    </lineage>
</organism>
<keyword evidence="8 14" id="KW-0812">Transmembrane</keyword>
<dbReference type="EMBL" id="CAXHTA020000011">
    <property type="protein sequence ID" value="CAL5224898.1"/>
    <property type="molecule type" value="Genomic_DNA"/>
</dbReference>
<comment type="function">
    <text evidence="12">Dol-P-Glc:Glc(2)Man(9)GlcNAc(2)-PP-Dol alpha-1,2-glucosyltransferase that operates in the biosynthetic pathway of dolichol-linked oligosaccharides, the glycan precursors employed in protein asparagine (N)-glycosylation. The assembly of dolichol-linked oligosaccharides begins on the cytosolic side of the endoplasmic reticulum membrane and finishes in its lumen. The sequential addition of sugars to dolichol pyrophosphate produces dolichol-linked oligosaccharides containing fourteen sugars, including two GlcNAcs, nine mannoses and three glucoses. Once assembled, the oligosaccharide is transferred from the lipid to nascent proteins by oligosaccharyltransferases. In the lumen of the endoplasmic reticulum, adds the third and last glucose residue from dolichyl phosphate glucose (Dol-P-Glc) onto the lipid-linked oligosaccharide intermediate Glc(2)Man(9)GlcNAc(2)-PP-Dol to produce Glc(3)Man(9)GlcNAc(2)-PP-Dol.</text>
</comment>
<evidence type="ECO:0000313" key="16">
    <source>
        <dbReference type="Proteomes" id="UP001497392"/>
    </source>
</evidence>
<comment type="catalytic activity">
    <reaction evidence="13">
        <text>an alpha-D-Glc-(1-&gt;3)-alpha-D-Glc-(1-&gt;3)-alpha-D-Man-(1-&gt;2)-alpha-D-Man-(1-&gt;2)-alpha-D-Man-(1-&gt;3)-[alpha-D-Man-(1-&gt;2)-alpha-D-Man-(1-&gt;3)-[alpha-D-Man-(1-&gt;2)-alpha-D-Man-(1-&gt;6)]-alpha-D-Man-(1-&gt;6)]-beta-D-Man-(1-&gt;4)-beta-D-GlcNAc-(1-&gt;4)-alpha-D-GlcNAc-diphospho-di-trans,poly-cis-dolichol + a di-trans,poly-cis-dolichyl beta-D-glucosyl phosphate = a alpha-D-Glc-(1-&gt;2)-alpha-D-Glc-(1-&gt;3)-alpha-D-Glc-(1-&gt;3)-alpha-D-Man-(1-&gt;2)-alpha-D-Man-(1-&gt;2)-alpha-D-Man-(1-&gt;3)-[alpha-D-Man-(1-&gt;2)-alpha-D-Man-(1-&gt;3)-[alpha-D-Man-(1-&gt;2)-alpha-D-Man-(1-&gt;6)]-alpha-D-Man-(1-&gt;6)]-beta-D-Man-(1-&gt;4)-beta-D-GlcNAc-(1-&gt;4)-alpha-D-GlcNAc-diphospho-di-trans,poly-cis-dolichol + a di-trans,poly-cis-dolichyl phosphate + H(+)</text>
        <dbReference type="Rhea" id="RHEA:29543"/>
        <dbReference type="Rhea" id="RHEA-COMP:19498"/>
        <dbReference type="Rhea" id="RHEA-COMP:19502"/>
        <dbReference type="Rhea" id="RHEA-COMP:19512"/>
        <dbReference type="Rhea" id="RHEA-COMP:19522"/>
        <dbReference type="ChEBI" id="CHEBI:15378"/>
        <dbReference type="ChEBI" id="CHEBI:57525"/>
        <dbReference type="ChEBI" id="CHEBI:57683"/>
        <dbReference type="ChEBI" id="CHEBI:132522"/>
        <dbReference type="ChEBI" id="CHEBI:132523"/>
        <dbReference type="EC" id="2.4.1.256"/>
    </reaction>
    <physiologicalReaction direction="left-to-right" evidence="13">
        <dbReference type="Rhea" id="RHEA:29544"/>
    </physiologicalReaction>
</comment>
<gene>
    <name evidence="15" type="primary">g7659</name>
    <name evidence="15" type="ORF">VP750_LOCUS6557</name>
</gene>
<dbReference type="PANTHER" id="PTHR12989">
    <property type="entry name" value="ALPHA-1,2-GLUCOSYLTRANSFERASE ALG10"/>
    <property type="match status" value="1"/>
</dbReference>
<keyword evidence="7" id="KW-0808">Transferase</keyword>
<keyword evidence="16" id="KW-1185">Reference proteome</keyword>
<keyword evidence="11 14" id="KW-0472">Membrane</keyword>
<evidence type="ECO:0000313" key="15">
    <source>
        <dbReference type="EMBL" id="CAL5224898.1"/>
    </source>
</evidence>
<comment type="subcellular location">
    <subcellularLocation>
        <location evidence="1">Endoplasmic reticulum membrane</location>
        <topology evidence="1">Multi-pass membrane protein</topology>
    </subcellularLocation>
</comment>
<dbReference type="Pfam" id="PF04922">
    <property type="entry name" value="DIE2_ALG10"/>
    <property type="match status" value="1"/>
</dbReference>
<feature type="transmembrane region" description="Helical" evidence="14">
    <location>
        <begin position="364"/>
        <end position="386"/>
    </location>
</feature>
<dbReference type="InterPro" id="IPR016900">
    <property type="entry name" value="Alg10"/>
</dbReference>
<feature type="transmembrane region" description="Helical" evidence="14">
    <location>
        <begin position="398"/>
        <end position="417"/>
    </location>
</feature>
<evidence type="ECO:0000256" key="4">
    <source>
        <dbReference type="ARBA" id="ARBA00011967"/>
    </source>
</evidence>
<evidence type="ECO:0000256" key="6">
    <source>
        <dbReference type="ARBA" id="ARBA00022676"/>
    </source>
</evidence>
<evidence type="ECO:0000256" key="1">
    <source>
        <dbReference type="ARBA" id="ARBA00004477"/>
    </source>
</evidence>
<sequence>MVDRNSERPDNQKGEGSVAFDTCVIFLACAIVASFFQRYAPDAYMDEWFHVPQTQQYCRGKYQDWDPKITTFPGLYLLAAPYAKAVALLQSTLSLKGVVQEPCSTGILRSFNVLMAAAFFAVVQQLYRRLHLRTSSESPTLVALLALLLPTHFLYAFLYYTDMGATTSLLASYLASLHGYYFLSACLGAVAVAFRQTAAVWVAFILGMAILKKVLETDPRARRLPAEKQLLHVLRACLKEKVSMAQSLWSLAAIPVAFAVFVYKNGGVVVGDKGHHVPVQHFMQIPYLLLFTAGCLATVHFTPHRVQLAALQLRRAMRISAGRTLRLWGSLAGITCFCVQHYTLAHPFLLADNRHYTFYLWKDFFAVHPGAKFTLLPVYLYSAWSVWESLLEGPLPSLGILGLAAASCLTLVPAWLLDFRYFTVPFLMILLHMKPPTKMQAGVTIGLFLVADGLVIYVFLMRPFRWHDGSIARFMF</sequence>
<feature type="transmembrane region" description="Helical" evidence="14">
    <location>
        <begin position="248"/>
        <end position="265"/>
    </location>
</feature>
<name>A0ABP1FYH9_9CHLO</name>
<feature type="transmembrane region" description="Helical" evidence="14">
    <location>
        <begin position="324"/>
        <end position="344"/>
    </location>
</feature>
<evidence type="ECO:0000256" key="9">
    <source>
        <dbReference type="ARBA" id="ARBA00022824"/>
    </source>
</evidence>
<dbReference type="EC" id="2.4.1.256" evidence="4 14"/>
<feature type="transmembrane region" description="Helical" evidence="14">
    <location>
        <begin position="198"/>
        <end position="215"/>
    </location>
</feature>
<evidence type="ECO:0000256" key="5">
    <source>
        <dbReference type="ARBA" id="ARBA00018512"/>
    </source>
</evidence>
<evidence type="ECO:0000256" key="3">
    <source>
        <dbReference type="ARBA" id="ARBA00010600"/>
    </source>
</evidence>
<keyword evidence="10 14" id="KW-1133">Transmembrane helix</keyword>
<accession>A0ABP1FYH9</accession>
<dbReference type="PANTHER" id="PTHR12989:SF10">
    <property type="entry name" value="DOL-P-GLC:GLC(2)MAN(9)GLCNAC(2)-PP-DOL ALPHA-1,2-GLUCOSYLTRANSFERASE-RELATED"/>
    <property type="match status" value="1"/>
</dbReference>
<comment type="caution">
    <text evidence="15">The sequence shown here is derived from an EMBL/GenBank/DDBJ whole genome shotgun (WGS) entry which is preliminary data.</text>
</comment>
<evidence type="ECO:0000256" key="13">
    <source>
        <dbReference type="ARBA" id="ARBA00048064"/>
    </source>
</evidence>
<evidence type="ECO:0000256" key="10">
    <source>
        <dbReference type="ARBA" id="ARBA00022989"/>
    </source>
</evidence>
<feature type="transmembrane region" description="Helical" evidence="14">
    <location>
        <begin position="437"/>
        <end position="460"/>
    </location>
</feature>
<comment type="pathway">
    <text evidence="2">Protein modification; protein glycosylation.</text>
</comment>
<evidence type="ECO:0000256" key="14">
    <source>
        <dbReference type="PIRNR" id="PIRNR028810"/>
    </source>
</evidence>